<sequence>MERNITQIMDKSVIAEFIAELNQHHEHHIGYCGKDALEIEQAMMDAFGDQPDLWISTLSEDGQLTGVLGMDTDTDTGTVELWGPFIQCAPEQWQELAVRLWEQGINKLTENRIHIRKIYGFYNEHHANAITFMKDKGAKLGSRQVILHNRSLNEVSLDQGENNRIHTITPDQYPFFIQLHDSTFTGTYYDGETVIQRSGKEHHYLYVLSGSEGEIRGYVYAEADPEFGEGSIEYIAVNPDCFRQGLGSLLLKKVLYELNQESQVSEIRLCVDETNSGALSLYRKAGFETEHVLELYQLDHMYE</sequence>
<gene>
    <name evidence="4" type="ORF">PIL02S_05979</name>
</gene>
<evidence type="ECO:0000256" key="2">
    <source>
        <dbReference type="ARBA" id="ARBA00023315"/>
    </source>
</evidence>
<dbReference type="CDD" id="cd04301">
    <property type="entry name" value="NAT_SF"/>
    <property type="match status" value="1"/>
</dbReference>
<dbReference type="InterPro" id="IPR016181">
    <property type="entry name" value="Acyl_CoA_acyltransferase"/>
</dbReference>
<dbReference type="AlphaFoldDB" id="A0A2W0C822"/>
<comment type="caution">
    <text evidence="4">The sequence shown here is derived from an EMBL/GenBank/DDBJ whole genome shotgun (WGS) entry which is preliminary data.</text>
</comment>
<dbReference type="GO" id="GO:0016747">
    <property type="term" value="F:acyltransferase activity, transferring groups other than amino-acyl groups"/>
    <property type="evidence" value="ECO:0007669"/>
    <property type="project" value="InterPro"/>
</dbReference>
<dbReference type="PANTHER" id="PTHR43420">
    <property type="entry name" value="ACETYLTRANSFERASE"/>
    <property type="match status" value="1"/>
</dbReference>
<organism evidence="4 5">
    <name type="scientific">Paenibacillus illinoisensis</name>
    <dbReference type="NCBI Taxonomy" id="59845"/>
    <lineage>
        <taxon>Bacteria</taxon>
        <taxon>Bacillati</taxon>
        <taxon>Bacillota</taxon>
        <taxon>Bacilli</taxon>
        <taxon>Bacillales</taxon>
        <taxon>Paenibacillaceae</taxon>
        <taxon>Paenibacillus</taxon>
    </lineage>
</organism>
<dbReference type="PROSITE" id="PS51186">
    <property type="entry name" value="GNAT"/>
    <property type="match status" value="1"/>
</dbReference>
<dbReference type="Gene3D" id="3.40.630.30">
    <property type="match status" value="1"/>
</dbReference>
<protein>
    <submittedName>
        <fullName evidence="4">GCN5-like N-acetyltransferase</fullName>
    </submittedName>
</protein>
<keyword evidence="1 4" id="KW-0808">Transferase</keyword>
<dbReference type="OrthoDB" id="87299at2"/>
<dbReference type="SUPFAM" id="SSF55729">
    <property type="entry name" value="Acyl-CoA N-acyltransferases (Nat)"/>
    <property type="match status" value="1"/>
</dbReference>
<evidence type="ECO:0000259" key="3">
    <source>
        <dbReference type="PROSITE" id="PS51186"/>
    </source>
</evidence>
<dbReference type="PANTHER" id="PTHR43420:SF12">
    <property type="entry name" value="N-ACETYLTRANSFERASE DOMAIN-CONTAINING PROTEIN"/>
    <property type="match status" value="1"/>
</dbReference>
<accession>A0A2W0C822</accession>
<name>A0A2W0C822_9BACL</name>
<proteinExistence type="predicted"/>
<dbReference type="InterPro" id="IPR050680">
    <property type="entry name" value="YpeA/RimI_acetyltransf"/>
</dbReference>
<dbReference type="Proteomes" id="UP000247459">
    <property type="component" value="Unassembled WGS sequence"/>
</dbReference>
<dbReference type="Pfam" id="PF00583">
    <property type="entry name" value="Acetyltransf_1"/>
    <property type="match status" value="1"/>
</dbReference>
<dbReference type="EMBL" id="PRLG01000029">
    <property type="protein sequence ID" value="PYY26569.1"/>
    <property type="molecule type" value="Genomic_DNA"/>
</dbReference>
<keyword evidence="2" id="KW-0012">Acyltransferase</keyword>
<feature type="domain" description="N-acetyltransferase" evidence="3">
    <location>
        <begin position="163"/>
        <end position="303"/>
    </location>
</feature>
<dbReference type="InterPro" id="IPR000182">
    <property type="entry name" value="GNAT_dom"/>
</dbReference>
<dbReference type="RefSeq" id="WP_110822494.1">
    <property type="nucleotide sequence ID" value="NZ_PRLG01000029.1"/>
</dbReference>
<evidence type="ECO:0000313" key="4">
    <source>
        <dbReference type="EMBL" id="PYY26569.1"/>
    </source>
</evidence>
<evidence type="ECO:0000256" key="1">
    <source>
        <dbReference type="ARBA" id="ARBA00022679"/>
    </source>
</evidence>
<evidence type="ECO:0000313" key="5">
    <source>
        <dbReference type="Proteomes" id="UP000247459"/>
    </source>
</evidence>
<reference evidence="4 5" key="1">
    <citation type="submission" date="2018-01" db="EMBL/GenBank/DDBJ databases">
        <title>Genome sequence of the PGP bacterium Paenibacillus illinoisensis E3.</title>
        <authorList>
            <person name="Rolli E."/>
            <person name="Marasco R."/>
            <person name="Bessem C."/>
            <person name="Michoud G."/>
            <person name="Gaiarsa S."/>
            <person name="Borin S."/>
            <person name="Daffonchio D."/>
        </authorList>
    </citation>
    <scope>NUCLEOTIDE SEQUENCE [LARGE SCALE GENOMIC DNA]</scope>
    <source>
        <strain evidence="4 5">E3</strain>
    </source>
</reference>